<evidence type="ECO:0000313" key="2">
    <source>
        <dbReference type="Proteomes" id="UP001058074"/>
    </source>
</evidence>
<sequence length="512" mass="58100">MKFSNMKFLKSYKNSISKRLFLVTFTFIILFMVFSMIFQIFFFHDFYASKKKNTLIHNIDKFKSTYSYNISDDATLTNALIKFESSNNSKIAILTTGGGIKYLVDKNSSYQRETVDLLIETFNNLSSNPNFIPDLLSSDKTYATTLEKGNVDLKHIVCISPMSMSSKNDSIIIAITSYQSINEASSIIKEFYSYVLIVLLFLGFILAFIYSNMISKPLIEITKIAGNMSKLDFSAKCPECREDEIGDIGKSLNFLSRNLSKALTELHEKNIQLTKDIEQERKLEKMRKEFIAGASHELKTPLGIIEGYAEGLKDGIVEGESKDIYLDTIIDEAHKMNKLIMDMLELSKLESGNIKLDITSFNLKELIADLLSKHKNSFIKNKLYISFILNDISSEYVNGDSFKIESVIENFITNAIKYTPEGGNINIALSENQDHIFFSIENTGVHLKPEDLEKIWVQFYRVDKARSRAEGSNGLGLSIVKNILTQHNSTFGVTNTPKGVLFYFSLDKTKEV</sequence>
<keyword evidence="1" id="KW-0808">Transferase</keyword>
<accession>A0ACB5RAN9</accession>
<comment type="caution">
    <text evidence="1">The sequence shown here is derived from an EMBL/GenBank/DDBJ whole genome shotgun (WGS) entry which is preliminary data.</text>
</comment>
<reference evidence="1" key="1">
    <citation type="journal article" date="2025" name="Int. J. Syst. Evol. Microbiol.">
        <title>Inconstantimicrobium mannanitabidum sp. nov., a novel member of the family Clostridiaceae isolated from anoxic soil under the treatment of reductive soil disinfestation.</title>
        <authorList>
            <person name="Ueki A."/>
            <person name="Tonouchi A."/>
            <person name="Honma S."/>
            <person name="Kaku N."/>
            <person name="Ueki K."/>
        </authorList>
    </citation>
    <scope>NUCLEOTIDE SEQUENCE</scope>
    <source>
        <strain evidence="1">TW13</strain>
    </source>
</reference>
<dbReference type="Proteomes" id="UP001058074">
    <property type="component" value="Unassembled WGS sequence"/>
</dbReference>
<proteinExistence type="predicted"/>
<name>A0ACB5RAN9_9CLOT</name>
<protein>
    <submittedName>
        <fullName evidence="1">Two-component sensor histidine kinase</fullName>
    </submittedName>
</protein>
<evidence type="ECO:0000313" key="1">
    <source>
        <dbReference type="EMBL" id="GKX66058.1"/>
    </source>
</evidence>
<dbReference type="EMBL" id="BROD01000001">
    <property type="protein sequence ID" value="GKX66058.1"/>
    <property type="molecule type" value="Genomic_DNA"/>
</dbReference>
<keyword evidence="2" id="KW-1185">Reference proteome</keyword>
<keyword evidence="1" id="KW-0418">Kinase</keyword>
<gene>
    <name evidence="1" type="ORF">rsdtw13_13160</name>
</gene>
<organism evidence="1 2">
    <name type="scientific">Inconstantimicrobium mannanitabidum</name>
    <dbReference type="NCBI Taxonomy" id="1604901"/>
    <lineage>
        <taxon>Bacteria</taxon>
        <taxon>Bacillati</taxon>
        <taxon>Bacillota</taxon>
        <taxon>Clostridia</taxon>
        <taxon>Eubacteriales</taxon>
        <taxon>Clostridiaceae</taxon>
        <taxon>Inconstantimicrobium</taxon>
    </lineage>
</organism>